<feature type="domain" description="Hemerythrin-like" evidence="1">
    <location>
        <begin position="29"/>
        <end position="150"/>
    </location>
</feature>
<evidence type="ECO:0000313" key="2">
    <source>
        <dbReference type="EMBL" id="CEP19179.1"/>
    </source>
</evidence>
<dbReference type="Gene3D" id="1.20.120.520">
    <property type="entry name" value="nmb1532 protein domain like"/>
    <property type="match status" value="1"/>
</dbReference>
<dbReference type="EMBL" id="LN734014">
    <property type="protein sequence ID" value="CEP19179.1"/>
    <property type="molecule type" value="Genomic_DNA"/>
</dbReference>
<keyword evidence="3" id="KW-1185">Reference proteome</keyword>
<accession>A0A0B7NVW8</accession>
<gene>
    <name evidence="2" type="primary">PARPA_13491.1 scaffold 46870</name>
</gene>
<dbReference type="InterPro" id="IPR012312">
    <property type="entry name" value="Hemerythrin-like"/>
</dbReference>
<dbReference type="AlphaFoldDB" id="A0A0B7NVW8"/>
<dbReference type="Proteomes" id="UP000054107">
    <property type="component" value="Unassembled WGS sequence"/>
</dbReference>
<evidence type="ECO:0000259" key="1">
    <source>
        <dbReference type="Pfam" id="PF01814"/>
    </source>
</evidence>
<protein>
    <recommendedName>
        <fullName evidence="1">Hemerythrin-like domain-containing protein</fullName>
    </recommendedName>
</protein>
<name>A0A0B7NVW8_9FUNG</name>
<dbReference type="Pfam" id="PF01814">
    <property type="entry name" value="Hemerythrin"/>
    <property type="match status" value="1"/>
</dbReference>
<dbReference type="OrthoDB" id="9983919at2759"/>
<reference evidence="2 3" key="1">
    <citation type="submission" date="2014-09" db="EMBL/GenBank/DDBJ databases">
        <authorList>
            <person name="Ellenberger Sabrina"/>
        </authorList>
    </citation>
    <scope>NUCLEOTIDE SEQUENCE [LARGE SCALE GENOMIC DNA]</scope>
    <source>
        <strain evidence="2 3">CBS 412.66</strain>
    </source>
</reference>
<evidence type="ECO:0000313" key="3">
    <source>
        <dbReference type="Proteomes" id="UP000054107"/>
    </source>
</evidence>
<dbReference type="STRING" id="35722.A0A0B7NVW8"/>
<sequence>MAHPSNIASKFGAAVGLTGAPVFTESDNIVDLVIADHNQAKALYAQYKACTNLDEKVKLRNSLVKALVQHDECEQLLMYPLLREKIGGKIGEEEYSRSLSEHQELRELMYRVRYANIKANPKQFDFKLEIAMDAVMKHVEQEEKEVLPLLTQHCTEEELQRVGASFKAHKPVTVTRPHPSAPTQGYPLALTSLLMKPIDMFRDYWDGVP</sequence>
<dbReference type="PANTHER" id="PTHR35585">
    <property type="entry name" value="HHE DOMAIN PROTEIN (AFU_ORTHOLOGUE AFUA_4G00730)"/>
    <property type="match status" value="1"/>
</dbReference>
<organism evidence="2 3">
    <name type="scientific">Parasitella parasitica</name>
    <dbReference type="NCBI Taxonomy" id="35722"/>
    <lineage>
        <taxon>Eukaryota</taxon>
        <taxon>Fungi</taxon>
        <taxon>Fungi incertae sedis</taxon>
        <taxon>Mucoromycota</taxon>
        <taxon>Mucoromycotina</taxon>
        <taxon>Mucoromycetes</taxon>
        <taxon>Mucorales</taxon>
        <taxon>Mucorineae</taxon>
        <taxon>Mucoraceae</taxon>
        <taxon>Parasitella</taxon>
    </lineage>
</organism>
<dbReference type="PANTHER" id="PTHR35585:SF1">
    <property type="entry name" value="HHE DOMAIN PROTEIN (AFU_ORTHOLOGUE AFUA_4G00730)"/>
    <property type="match status" value="1"/>
</dbReference>
<proteinExistence type="predicted"/>